<evidence type="ECO:0000256" key="7">
    <source>
        <dbReference type="SAM" id="Phobius"/>
    </source>
</evidence>
<dbReference type="EMBL" id="LRDB01000012">
    <property type="protein sequence ID" value="KYG78727.1"/>
    <property type="molecule type" value="Genomic_DNA"/>
</dbReference>
<organism evidence="9 10">
    <name type="scientific">Roseivirga echinicomitans</name>
    <dbReference type="NCBI Taxonomy" id="296218"/>
    <lineage>
        <taxon>Bacteria</taxon>
        <taxon>Pseudomonadati</taxon>
        <taxon>Bacteroidota</taxon>
        <taxon>Cytophagia</taxon>
        <taxon>Cytophagales</taxon>
        <taxon>Roseivirgaceae</taxon>
        <taxon>Roseivirga</taxon>
    </lineage>
</organism>
<evidence type="ECO:0000256" key="3">
    <source>
        <dbReference type="ARBA" id="ARBA00022692"/>
    </source>
</evidence>
<keyword evidence="6" id="KW-0813">Transport</keyword>
<keyword evidence="2" id="KW-1003">Cell membrane</keyword>
<comment type="subcellular location">
    <subcellularLocation>
        <location evidence="1">Cell membrane</location>
        <topology evidence="1">Multi-pass membrane protein</topology>
    </subcellularLocation>
    <subcellularLocation>
        <location evidence="6">Membrane</location>
        <topology evidence="6">Multi-pass membrane protein</topology>
    </subcellularLocation>
</comment>
<keyword evidence="5 7" id="KW-0472">Membrane</keyword>
<feature type="transmembrane region" description="Helical" evidence="7">
    <location>
        <begin position="95"/>
        <end position="115"/>
    </location>
</feature>
<keyword evidence="3 7" id="KW-0812">Transmembrane</keyword>
<evidence type="ECO:0000256" key="6">
    <source>
        <dbReference type="RuleBase" id="RU004057"/>
    </source>
</evidence>
<evidence type="ECO:0000256" key="1">
    <source>
        <dbReference type="ARBA" id="ARBA00004651"/>
    </source>
</evidence>
<dbReference type="RefSeq" id="WP_068414303.1">
    <property type="nucleotide sequence ID" value="NZ_LRDB01000012.1"/>
</dbReference>
<proteinExistence type="inferred from homology"/>
<dbReference type="OrthoDB" id="1001678at2"/>
<dbReference type="GO" id="GO:0015031">
    <property type="term" value="P:protein transport"/>
    <property type="evidence" value="ECO:0007669"/>
    <property type="project" value="UniProtKB-KW"/>
</dbReference>
<keyword evidence="10" id="KW-1185">Reference proteome</keyword>
<comment type="similarity">
    <text evidence="6">Belongs to the exbB/tolQ family.</text>
</comment>
<evidence type="ECO:0000256" key="2">
    <source>
        <dbReference type="ARBA" id="ARBA00022475"/>
    </source>
</evidence>
<evidence type="ECO:0000259" key="8">
    <source>
        <dbReference type="Pfam" id="PF01618"/>
    </source>
</evidence>
<dbReference type="Proteomes" id="UP000075615">
    <property type="component" value="Unassembled WGS sequence"/>
</dbReference>
<evidence type="ECO:0000313" key="9">
    <source>
        <dbReference type="EMBL" id="KYG78727.1"/>
    </source>
</evidence>
<feature type="transmembrane region" description="Helical" evidence="7">
    <location>
        <begin position="53"/>
        <end position="75"/>
    </location>
</feature>
<accession>A0A150XJ11</accession>
<reference evidence="9 10" key="1">
    <citation type="submission" date="2016-01" db="EMBL/GenBank/DDBJ databases">
        <title>Genome sequencing of Roseivirga echinicomitans KMM 6058.</title>
        <authorList>
            <person name="Selvaratnam C."/>
            <person name="Thevarajoo S."/>
            <person name="Goh K.M."/>
            <person name="Ee R."/>
            <person name="Chan K.-G."/>
            <person name="Chong C.S."/>
        </authorList>
    </citation>
    <scope>NUCLEOTIDE SEQUENCE [LARGE SCALE GENOMIC DNA]</scope>
    <source>
        <strain evidence="9 10">KMM 6058</strain>
    </source>
</reference>
<gene>
    <name evidence="9" type="ORF">AWN68_03590</name>
</gene>
<evidence type="ECO:0000313" key="10">
    <source>
        <dbReference type="Proteomes" id="UP000075615"/>
    </source>
</evidence>
<dbReference type="AlphaFoldDB" id="A0A150XJ11"/>
<keyword evidence="4 7" id="KW-1133">Transmembrane helix</keyword>
<name>A0A150XJ11_9BACT</name>
<feature type="domain" description="MotA/TolQ/ExbB proton channel" evidence="8">
    <location>
        <begin position="37"/>
        <end position="123"/>
    </location>
</feature>
<comment type="caution">
    <text evidence="9">The sequence shown here is derived from an EMBL/GenBank/DDBJ whole genome shotgun (WGS) entry which is preliminary data.</text>
</comment>
<evidence type="ECO:0000256" key="5">
    <source>
        <dbReference type="ARBA" id="ARBA00023136"/>
    </source>
</evidence>
<evidence type="ECO:0000256" key="4">
    <source>
        <dbReference type="ARBA" id="ARBA00022989"/>
    </source>
</evidence>
<dbReference type="GO" id="GO:0005886">
    <property type="term" value="C:plasma membrane"/>
    <property type="evidence" value="ECO:0007669"/>
    <property type="project" value="UniProtKB-SubCell"/>
</dbReference>
<sequence length="125" mass="13368">MLELFFLGSKLFMGIQTTVAVIMIVMSIFSAKNVLANQVNENSHRKISLIKEVGLFALIIGLLASALDLTGAFQAIEAAGDIHPAVLAGGLKLTFIPTIYGLMIYALSLLIYLSLRAQANKASAE</sequence>
<keyword evidence="6" id="KW-0653">Protein transport</keyword>
<dbReference type="Pfam" id="PF01618">
    <property type="entry name" value="MotA_ExbB"/>
    <property type="match status" value="1"/>
</dbReference>
<feature type="transmembrane region" description="Helical" evidence="7">
    <location>
        <begin position="12"/>
        <end position="32"/>
    </location>
</feature>
<protein>
    <recommendedName>
        <fullName evidence="8">MotA/TolQ/ExbB proton channel domain-containing protein</fullName>
    </recommendedName>
</protein>
<dbReference type="STRING" id="296218.AWN68_03590"/>
<dbReference type="InterPro" id="IPR002898">
    <property type="entry name" value="MotA_ExbB_proton_chnl"/>
</dbReference>